<protein>
    <submittedName>
        <fullName evidence="2">Uncharacterized protein</fullName>
    </submittedName>
</protein>
<feature type="non-terminal residue" evidence="2">
    <location>
        <position position="1"/>
    </location>
</feature>
<feature type="region of interest" description="Disordered" evidence="1">
    <location>
        <begin position="1"/>
        <end position="78"/>
    </location>
</feature>
<feature type="compositionally biased region" description="Low complexity" evidence="1">
    <location>
        <begin position="44"/>
        <end position="67"/>
    </location>
</feature>
<proteinExistence type="predicted"/>
<feature type="compositionally biased region" description="Low complexity" evidence="1">
    <location>
        <begin position="1"/>
        <end position="26"/>
    </location>
</feature>
<dbReference type="AlphaFoldDB" id="A0A6J4KY87"/>
<name>A0A6J4KY87_9BACT</name>
<evidence type="ECO:0000256" key="1">
    <source>
        <dbReference type="SAM" id="MobiDB-lite"/>
    </source>
</evidence>
<accession>A0A6J4KY87</accession>
<evidence type="ECO:0000313" key="2">
    <source>
        <dbReference type="EMBL" id="CAA9318148.1"/>
    </source>
</evidence>
<gene>
    <name evidence="2" type="ORF">AVDCRST_MAG40-1335</name>
</gene>
<reference evidence="2" key="1">
    <citation type="submission" date="2020-02" db="EMBL/GenBank/DDBJ databases">
        <authorList>
            <person name="Meier V. D."/>
        </authorList>
    </citation>
    <scope>NUCLEOTIDE SEQUENCE</scope>
    <source>
        <strain evidence="2">AVDCRST_MAG40</strain>
    </source>
</reference>
<feature type="non-terminal residue" evidence="2">
    <location>
        <position position="78"/>
    </location>
</feature>
<dbReference type="EMBL" id="CADCTX010000417">
    <property type="protein sequence ID" value="CAA9318148.1"/>
    <property type="molecule type" value="Genomic_DNA"/>
</dbReference>
<sequence length="78" mass="8146">CSSSSTPAPARPTSAATWVRSPAASRSGRRGRSAPAESPRRSRPASTWRRSWSCSSSSGPSRSSRSWLLVATPGVATS</sequence>
<organism evidence="2">
    <name type="scientific">uncultured Gemmatimonadaceae bacterium</name>
    <dbReference type="NCBI Taxonomy" id="246130"/>
    <lineage>
        <taxon>Bacteria</taxon>
        <taxon>Pseudomonadati</taxon>
        <taxon>Gemmatimonadota</taxon>
        <taxon>Gemmatimonadia</taxon>
        <taxon>Gemmatimonadales</taxon>
        <taxon>Gemmatimonadaceae</taxon>
        <taxon>environmental samples</taxon>
    </lineage>
</organism>